<keyword evidence="2" id="KW-0645">Protease</keyword>
<gene>
    <name evidence="9" type="ORF">DERP_008977</name>
</gene>
<feature type="domain" description="Peptidase C1A papain C-terminal" evidence="8">
    <location>
        <begin position="422"/>
        <end position="672"/>
    </location>
</feature>
<dbReference type="PRINTS" id="PR00705">
    <property type="entry name" value="PAPAIN"/>
</dbReference>
<keyword evidence="6" id="KW-1015">Disulfide bond</keyword>
<evidence type="ECO:0000256" key="1">
    <source>
        <dbReference type="ARBA" id="ARBA00008455"/>
    </source>
</evidence>
<evidence type="ECO:0000313" key="9">
    <source>
        <dbReference type="EMBL" id="KAH9421576.1"/>
    </source>
</evidence>
<dbReference type="Proteomes" id="UP000887458">
    <property type="component" value="Unassembled WGS sequence"/>
</dbReference>
<dbReference type="EMBL" id="NJHN03000039">
    <property type="protein sequence ID" value="KAH9421576.1"/>
    <property type="molecule type" value="Genomic_DNA"/>
</dbReference>
<dbReference type="InterPro" id="IPR025661">
    <property type="entry name" value="Pept_asp_AS"/>
</dbReference>
<feature type="signal peptide" evidence="7">
    <location>
        <begin position="1"/>
        <end position="18"/>
    </location>
</feature>
<dbReference type="PROSITE" id="PS00639">
    <property type="entry name" value="THIOL_PROTEASE_HIS"/>
    <property type="match status" value="3"/>
</dbReference>
<dbReference type="PROSITE" id="PS00139">
    <property type="entry name" value="THIOL_PROTEASE_CYS"/>
    <property type="match status" value="3"/>
</dbReference>
<evidence type="ECO:0000313" key="10">
    <source>
        <dbReference type="Proteomes" id="UP000887458"/>
    </source>
</evidence>
<feature type="domain" description="Peptidase C1A papain C-terminal" evidence="8">
    <location>
        <begin position="737"/>
        <end position="986"/>
    </location>
</feature>
<keyword evidence="5" id="KW-0788">Thiol protease</keyword>
<dbReference type="Pfam" id="PF00112">
    <property type="entry name" value="Peptidase_C1"/>
    <property type="match status" value="4"/>
</dbReference>
<dbReference type="InterPro" id="IPR000668">
    <property type="entry name" value="Peptidase_C1A_C"/>
</dbReference>
<protein>
    <recommendedName>
        <fullName evidence="8">Peptidase C1A papain C-terminal domain-containing protein</fullName>
    </recommendedName>
</protein>
<evidence type="ECO:0000259" key="8">
    <source>
        <dbReference type="SMART" id="SM00645"/>
    </source>
</evidence>
<dbReference type="PANTHER" id="PTHR12411">
    <property type="entry name" value="CYSTEINE PROTEASE FAMILY C1-RELATED"/>
    <property type="match status" value="1"/>
</dbReference>
<name>A0ABQ8JG43_DERPT</name>
<evidence type="ECO:0000256" key="2">
    <source>
        <dbReference type="ARBA" id="ARBA00022670"/>
    </source>
</evidence>
<dbReference type="CDD" id="cd02620">
    <property type="entry name" value="Peptidase_C1A_CathepsinB"/>
    <property type="match status" value="4"/>
</dbReference>
<dbReference type="InterPro" id="IPR012599">
    <property type="entry name" value="Propeptide_C1A"/>
</dbReference>
<keyword evidence="3 7" id="KW-0732">Signal</keyword>
<evidence type="ECO:0000256" key="3">
    <source>
        <dbReference type="ARBA" id="ARBA00022729"/>
    </source>
</evidence>
<evidence type="ECO:0000256" key="7">
    <source>
        <dbReference type="SAM" id="SignalP"/>
    </source>
</evidence>
<evidence type="ECO:0000256" key="6">
    <source>
        <dbReference type="ARBA" id="ARBA00023157"/>
    </source>
</evidence>
<reference evidence="9 10" key="1">
    <citation type="journal article" date="2018" name="J. Allergy Clin. Immunol.">
        <title>High-quality assembly of Dermatophagoides pteronyssinus genome and transcriptome reveals a wide range of novel allergens.</title>
        <authorList>
            <person name="Liu X.Y."/>
            <person name="Yang K.Y."/>
            <person name="Wang M.Q."/>
            <person name="Kwok J.S."/>
            <person name="Zeng X."/>
            <person name="Yang Z."/>
            <person name="Xiao X.J."/>
            <person name="Lau C.P."/>
            <person name="Li Y."/>
            <person name="Huang Z.M."/>
            <person name="Ba J.G."/>
            <person name="Yim A.K."/>
            <person name="Ouyang C.Y."/>
            <person name="Ngai S.M."/>
            <person name="Chan T.F."/>
            <person name="Leung E.L."/>
            <person name="Liu L."/>
            <person name="Liu Z.G."/>
            <person name="Tsui S.K."/>
        </authorList>
    </citation>
    <scope>NUCLEOTIDE SEQUENCE [LARGE SCALE GENOMIC DNA]</scope>
    <source>
        <strain evidence="9">Derp</strain>
    </source>
</reference>
<keyword evidence="10" id="KW-1185">Reference proteome</keyword>
<reference evidence="9 10" key="2">
    <citation type="journal article" date="2022" name="Mol. Biol. Evol.">
        <title>Comparative Genomics Reveals Insights into the Divergent Evolution of Astigmatic Mites and Household Pest Adaptations.</title>
        <authorList>
            <person name="Xiong Q."/>
            <person name="Wan A.T."/>
            <person name="Liu X."/>
            <person name="Fung C.S."/>
            <person name="Xiao X."/>
            <person name="Malainual N."/>
            <person name="Hou J."/>
            <person name="Wang L."/>
            <person name="Wang M."/>
            <person name="Yang K.Y."/>
            <person name="Cui Y."/>
            <person name="Leung E.L."/>
            <person name="Nong W."/>
            <person name="Shin S.K."/>
            <person name="Au S.W."/>
            <person name="Jeong K.Y."/>
            <person name="Chew F.T."/>
            <person name="Hui J.H."/>
            <person name="Leung T.F."/>
            <person name="Tungtrongchitr A."/>
            <person name="Zhong N."/>
            <person name="Liu Z."/>
            <person name="Tsui S.K."/>
        </authorList>
    </citation>
    <scope>NUCLEOTIDE SEQUENCE [LARGE SCALE GENOMIC DNA]</scope>
    <source>
        <strain evidence="9">Derp</strain>
    </source>
</reference>
<feature type="domain" description="Peptidase C1A papain C-terminal" evidence="8">
    <location>
        <begin position="1067"/>
        <end position="1318"/>
    </location>
</feature>
<keyword evidence="4" id="KW-0378">Hydrolase</keyword>
<dbReference type="PROSITE" id="PS00640">
    <property type="entry name" value="THIOL_PROTEASE_ASN"/>
    <property type="match status" value="2"/>
</dbReference>
<evidence type="ECO:0000256" key="4">
    <source>
        <dbReference type="ARBA" id="ARBA00022801"/>
    </source>
</evidence>
<organism evidence="9 10">
    <name type="scientific">Dermatophagoides pteronyssinus</name>
    <name type="common">European house dust mite</name>
    <dbReference type="NCBI Taxonomy" id="6956"/>
    <lineage>
        <taxon>Eukaryota</taxon>
        <taxon>Metazoa</taxon>
        <taxon>Ecdysozoa</taxon>
        <taxon>Arthropoda</taxon>
        <taxon>Chelicerata</taxon>
        <taxon>Arachnida</taxon>
        <taxon>Acari</taxon>
        <taxon>Acariformes</taxon>
        <taxon>Sarcoptiformes</taxon>
        <taxon>Astigmata</taxon>
        <taxon>Psoroptidia</taxon>
        <taxon>Analgoidea</taxon>
        <taxon>Pyroglyphidae</taxon>
        <taxon>Dermatophagoidinae</taxon>
        <taxon>Dermatophagoides</taxon>
    </lineage>
</organism>
<dbReference type="SMART" id="SM00645">
    <property type="entry name" value="Pept_C1"/>
    <property type="match status" value="4"/>
</dbReference>
<comment type="caution">
    <text evidence="9">The sequence shown here is derived from an EMBL/GenBank/DDBJ whole genome shotgun (WGS) entry which is preliminary data.</text>
</comment>
<dbReference type="Pfam" id="PF08127">
    <property type="entry name" value="Propeptide_C1"/>
    <property type="match status" value="4"/>
</dbReference>
<dbReference type="InterPro" id="IPR000169">
    <property type="entry name" value="Pept_cys_AS"/>
</dbReference>
<dbReference type="InterPro" id="IPR025660">
    <property type="entry name" value="Pept_his_AS"/>
</dbReference>
<feature type="domain" description="Peptidase C1A papain C-terminal" evidence="8">
    <location>
        <begin position="94"/>
        <end position="344"/>
    </location>
</feature>
<evidence type="ECO:0000256" key="5">
    <source>
        <dbReference type="ARBA" id="ARBA00022807"/>
    </source>
</evidence>
<proteinExistence type="inferred from homology"/>
<dbReference type="InterPro" id="IPR038765">
    <property type="entry name" value="Papain-like_cys_pep_sf"/>
</dbReference>
<dbReference type="Gene3D" id="3.90.70.10">
    <property type="entry name" value="Cysteine proteinases"/>
    <property type="match status" value="4"/>
</dbReference>
<accession>A0ABQ8JG43</accession>
<feature type="chain" id="PRO_5046777910" description="Peptidase C1A papain C-terminal domain-containing protein" evidence="7">
    <location>
        <begin position="19"/>
        <end position="1352"/>
    </location>
</feature>
<dbReference type="InterPro" id="IPR013128">
    <property type="entry name" value="Peptidase_C1A"/>
</dbReference>
<sequence length="1352" mass="152300">MFQSIILVLVTLLSIVFAQPELKSLKALETDDFLSDEYIQYLNQIKNTTWKAGRNFNKNITTDHIRSMLGLLDQEIPMKTSLLTKSVTIDVARIPEFFDARKKWPNCKTIQQIRDQGTCGSCWAFGAAEAISDRFCIATNGSVNIMISAEDLLSCCGYCGSGCNGGWSLPAWSYWVEEGLVSGGLYGTKDTCRPYTIPPCEHGTSGALPQCSSKDKAKTPNCDKQCITGYPRAYEQDIHRGKEAYGVSNSVSQIQYEIMTYGPVEGGFTVFSDFPNYKSGVYKRNSNKNLGGHAIKIIGWGIEDDSPYWLCVNSWNADWGDKGFFKFYRGINECGIESNIVAVSITFARPELKSLETDEFLSDEYIQSLNEIKDSTWKAGRNFNKHITKEYIRGMLGSLDQELPLQTELPTKYVANIDMAKIPESFDARQQWPNCKVIKTIRDQGACGSCWAFGAAEAISDRICIATNGTVDVMISAEDLLSCCDECGYGCSGGWSLPAWSYWVQEGLVSGGLFEDDKTCRPYTIPPCEHHTQGPRPQCSAQGNADTPNCKQQCVAGYSRSYEQDKHRGKSAYRVSSIVSQIQHEIMTNGPVESGFSVYADFVNYKSGVYKRHSVQALGGHAIKILGWGVENGTPYWLCANSWNSDWGENGFFKIYRGDNECGIEGSVVAENLDFLSDEYIDYLNSLKTTWKAGRNFDRNTPIEKIRGQMGAIIDVPEEIAARIPVVKNDHISNENIPEVFDARNKWPNCKSIKQIRDQGSCGSCWAFGAVEAISDRICIASGQKKQVEISGEDLLSCCHNCGYGCSGGYPAMAWEYWVQNGIVTGGLYQDKNTCRPYSIEPCEHHVEHGNRPKCGSTVQTPRCVQQCQTGYNQSYEQDRYFGQSAYHVHSNVQDIQKEILTNGPVEATFLVYADFLSYKSGVYQRTSNSMVSGHAIKILGWGVENGTPYWLCANSWNTDWGENGFFRVLRGQNEVSIESQIYAAIKFISTIDIIDNVLHIDYTSDKFIDHLNHLNSTWKAGRNFDPEIMAKKFKNLKVVDEENVDEENQQPKLHNKRQILIPDDYIPDYFDARQKWPLCRTISLIPNQGQYCSSCWAVGVVQAINDRICIGSNQRINVEISAQDLLTCCKECTKNGEGCQGGYPSRGWKYWITNGLVTGGQHGDLTTCQPFNIPPMNLATFTPYLQLSHIIQTPICQQQCVNGKNYAQDKYYGLHYYKVPNDERSIRREIYHHGPVEANYRVYPDFHHYKTGIYQHLLGTQSEGHSIKIIGWGTENGIPYWLCANSWTKLWGNLGGFFKIIRGQNHCGIENQFKCVIIKKNDDDIDDDHNDVSIRDDYYDQFLLKKYKITK</sequence>
<dbReference type="SUPFAM" id="SSF54001">
    <property type="entry name" value="Cysteine proteinases"/>
    <property type="match status" value="4"/>
</dbReference>
<comment type="similarity">
    <text evidence="1">Belongs to the peptidase C1 family.</text>
</comment>